<dbReference type="SUPFAM" id="SSF48452">
    <property type="entry name" value="TPR-like"/>
    <property type="match status" value="1"/>
</dbReference>
<dbReference type="AlphaFoldDB" id="A0A0C2A512"/>
<gene>
    <name evidence="3" type="ORF">DB30_00188</name>
</gene>
<evidence type="ECO:0000256" key="1">
    <source>
        <dbReference type="SAM" id="MobiDB-lite"/>
    </source>
</evidence>
<dbReference type="SUPFAM" id="SSF81901">
    <property type="entry name" value="HCP-like"/>
    <property type="match status" value="1"/>
</dbReference>
<proteinExistence type="predicted"/>
<keyword evidence="2" id="KW-0472">Membrane</keyword>
<dbReference type="Pfam" id="PF14559">
    <property type="entry name" value="TPR_19"/>
    <property type="match status" value="1"/>
</dbReference>
<feature type="compositionally biased region" description="Pro residues" evidence="1">
    <location>
        <begin position="113"/>
        <end position="124"/>
    </location>
</feature>
<reference evidence="3 4" key="1">
    <citation type="submission" date="2014-12" db="EMBL/GenBank/DDBJ databases">
        <title>Genome assembly of Enhygromyxa salina DSM 15201.</title>
        <authorList>
            <person name="Sharma G."/>
            <person name="Subramanian S."/>
        </authorList>
    </citation>
    <scope>NUCLEOTIDE SEQUENCE [LARGE SCALE GENOMIC DNA]</scope>
    <source>
        <strain evidence="3 4">DSM 15201</strain>
    </source>
</reference>
<dbReference type="Gene3D" id="1.25.40.10">
    <property type="entry name" value="Tetratricopeptide repeat domain"/>
    <property type="match status" value="1"/>
</dbReference>
<feature type="region of interest" description="Disordered" evidence="1">
    <location>
        <begin position="100"/>
        <end position="166"/>
    </location>
</feature>
<keyword evidence="2" id="KW-1133">Transmembrane helix</keyword>
<evidence type="ECO:0000256" key="2">
    <source>
        <dbReference type="SAM" id="Phobius"/>
    </source>
</evidence>
<feature type="transmembrane region" description="Helical" evidence="2">
    <location>
        <begin position="476"/>
        <end position="493"/>
    </location>
</feature>
<dbReference type="EMBL" id="JMCC02000010">
    <property type="protein sequence ID" value="KIG18503.1"/>
    <property type="molecule type" value="Genomic_DNA"/>
</dbReference>
<organism evidence="3 4">
    <name type="scientific">Enhygromyxa salina</name>
    <dbReference type="NCBI Taxonomy" id="215803"/>
    <lineage>
        <taxon>Bacteria</taxon>
        <taxon>Pseudomonadati</taxon>
        <taxon>Myxococcota</taxon>
        <taxon>Polyangia</taxon>
        <taxon>Nannocystales</taxon>
        <taxon>Nannocystaceae</taxon>
        <taxon>Enhygromyxa</taxon>
    </lineage>
</organism>
<protein>
    <recommendedName>
        <fullName evidence="5">Tetratricopeptide repeat protein</fullName>
    </recommendedName>
</protein>
<feature type="compositionally biased region" description="Low complexity" evidence="1">
    <location>
        <begin position="101"/>
        <end position="112"/>
    </location>
</feature>
<comment type="caution">
    <text evidence="3">The sequence shown here is derived from an EMBL/GenBank/DDBJ whole genome shotgun (WGS) entry which is preliminary data.</text>
</comment>
<accession>A0A0C2A512</accession>
<evidence type="ECO:0000313" key="4">
    <source>
        <dbReference type="Proteomes" id="UP000031599"/>
    </source>
</evidence>
<evidence type="ECO:0000313" key="3">
    <source>
        <dbReference type="EMBL" id="KIG18503.1"/>
    </source>
</evidence>
<dbReference type="Proteomes" id="UP000031599">
    <property type="component" value="Unassembled WGS sequence"/>
</dbReference>
<keyword evidence="2" id="KW-0812">Transmembrane</keyword>
<feature type="compositionally biased region" description="Polar residues" evidence="1">
    <location>
        <begin position="125"/>
        <end position="134"/>
    </location>
</feature>
<sequence>MPQSRVRAAIRTPGSPSSIGGESWLLELDDGLAMMCRSSIFDPLEWLALAEDGAPAIELSSNGFSSTLAVRCANGKTFELRPGSSDVAGVTALLERAPKLASAPGSSAEPAPASSPAPADPPSPTQLSPASARSQLDALPGAVNQAAARSQLDASPSAAEPPESRARLNQALAQGNFRTALEIARQTSNGSEPDADLIAVLELAAAGDFTAAYVWTRGVKRPPAPQHGPLFAALAASLERAHEPALAWSAWEEVDDQHSSEARGRIERALGHNGPTIARAVAEQARAWFTEHVQAAPENIEAMRGLAHAHTDLDELSEAQKWVNAAIAKDPQHFDTRMHATHILSLIEVETGDSRALLAALGQIADEFPTRSEPLLDLAGHVEFDDPKLAIRCLERALEREFDAYAVTSLADLYAAAGRHVDAVAVLEKALRNPKLDNDDREQMQDQLERSRAQLGALAPTPGAELNATAQSGSRGFTIIVLLMLAALAYLLLQ</sequence>
<dbReference type="InterPro" id="IPR011990">
    <property type="entry name" value="TPR-like_helical_dom_sf"/>
</dbReference>
<name>A0A0C2A512_9BACT</name>
<evidence type="ECO:0008006" key="5">
    <source>
        <dbReference type="Google" id="ProtNLM"/>
    </source>
</evidence>